<dbReference type="GO" id="GO:0048038">
    <property type="term" value="F:quinone binding"/>
    <property type="evidence" value="ECO:0007669"/>
    <property type="project" value="UniProtKB-KW"/>
</dbReference>
<dbReference type="PANTHER" id="PTHR34573">
    <property type="entry name" value="VKC DOMAIN-CONTAINING PROTEIN"/>
    <property type="match status" value="1"/>
</dbReference>
<feature type="domain" description="Vitamin K epoxide reductase" evidence="11">
    <location>
        <begin position="2"/>
        <end position="135"/>
    </location>
</feature>
<sequence length="138" mass="15403">MIYERILIVLAFFGLMDSLYLWYEHRTSNATLICPLDHDCSAVTESKWSTVFGVRNEILGSFYYLVMLAGGFALVLAPTVSWSLDTVLLLASLGGFVFSAFLTALQFAVIKDYCFYCLISAGLSALIFINCLIIKYHA</sequence>
<keyword evidence="8" id="KW-1015">Disulfide bond</keyword>
<dbReference type="CDD" id="cd12916">
    <property type="entry name" value="VKOR_1"/>
    <property type="match status" value="1"/>
</dbReference>
<comment type="similarity">
    <text evidence="2">Belongs to the VKOR family.</text>
</comment>
<comment type="subcellular location">
    <subcellularLocation>
        <location evidence="1">Membrane</location>
        <topology evidence="1">Multi-pass membrane protein</topology>
    </subcellularLocation>
</comment>
<evidence type="ECO:0000256" key="8">
    <source>
        <dbReference type="ARBA" id="ARBA00023157"/>
    </source>
</evidence>
<dbReference type="InterPro" id="IPR012932">
    <property type="entry name" value="VKOR"/>
</dbReference>
<name>A0A1F5P3I4_9BACT</name>
<accession>A0A1F5P3I4</accession>
<evidence type="ECO:0000256" key="3">
    <source>
        <dbReference type="ARBA" id="ARBA00022692"/>
    </source>
</evidence>
<protein>
    <recommendedName>
        <fullName evidence="11">Vitamin K epoxide reductase domain-containing protein</fullName>
    </recommendedName>
</protein>
<keyword evidence="6" id="KW-0560">Oxidoreductase</keyword>
<dbReference type="AlphaFoldDB" id="A0A1F5P3I4"/>
<keyword evidence="3 10" id="KW-0812">Transmembrane</keyword>
<proteinExistence type="inferred from homology"/>
<reference evidence="12 13" key="1">
    <citation type="journal article" date="2016" name="Nat. Commun.">
        <title>Thousands of microbial genomes shed light on interconnected biogeochemical processes in an aquifer system.</title>
        <authorList>
            <person name="Anantharaman K."/>
            <person name="Brown C.T."/>
            <person name="Hug L.A."/>
            <person name="Sharon I."/>
            <person name="Castelle C.J."/>
            <person name="Probst A.J."/>
            <person name="Thomas B.C."/>
            <person name="Singh A."/>
            <person name="Wilkins M.J."/>
            <person name="Karaoz U."/>
            <person name="Brodie E.L."/>
            <person name="Williams K.H."/>
            <person name="Hubbard S.S."/>
            <person name="Banfield J.F."/>
        </authorList>
    </citation>
    <scope>NUCLEOTIDE SEQUENCE [LARGE SCALE GENOMIC DNA]</scope>
</reference>
<evidence type="ECO:0000256" key="5">
    <source>
        <dbReference type="ARBA" id="ARBA00022989"/>
    </source>
</evidence>
<keyword evidence="9" id="KW-0676">Redox-active center</keyword>
<comment type="caution">
    <text evidence="12">The sequence shown here is derived from an EMBL/GenBank/DDBJ whole genome shotgun (WGS) entry which is preliminary data.</text>
</comment>
<evidence type="ECO:0000256" key="1">
    <source>
        <dbReference type="ARBA" id="ARBA00004141"/>
    </source>
</evidence>
<evidence type="ECO:0000256" key="4">
    <source>
        <dbReference type="ARBA" id="ARBA00022719"/>
    </source>
</evidence>
<evidence type="ECO:0000256" key="9">
    <source>
        <dbReference type="ARBA" id="ARBA00023284"/>
    </source>
</evidence>
<evidence type="ECO:0000256" key="2">
    <source>
        <dbReference type="ARBA" id="ARBA00006214"/>
    </source>
</evidence>
<evidence type="ECO:0000256" key="10">
    <source>
        <dbReference type="SAM" id="Phobius"/>
    </source>
</evidence>
<dbReference type="EMBL" id="MFEN01000012">
    <property type="protein sequence ID" value="OGE84441.1"/>
    <property type="molecule type" value="Genomic_DNA"/>
</dbReference>
<dbReference type="Proteomes" id="UP000176339">
    <property type="component" value="Unassembled WGS sequence"/>
</dbReference>
<dbReference type="GO" id="GO:0016020">
    <property type="term" value="C:membrane"/>
    <property type="evidence" value="ECO:0007669"/>
    <property type="project" value="UniProtKB-SubCell"/>
</dbReference>
<dbReference type="Gene3D" id="1.20.1440.130">
    <property type="entry name" value="VKOR domain"/>
    <property type="match status" value="1"/>
</dbReference>
<keyword evidence="5 10" id="KW-1133">Transmembrane helix</keyword>
<evidence type="ECO:0000259" key="11">
    <source>
        <dbReference type="SMART" id="SM00756"/>
    </source>
</evidence>
<evidence type="ECO:0000256" key="6">
    <source>
        <dbReference type="ARBA" id="ARBA00023002"/>
    </source>
</evidence>
<dbReference type="GO" id="GO:0016491">
    <property type="term" value="F:oxidoreductase activity"/>
    <property type="evidence" value="ECO:0007669"/>
    <property type="project" value="UniProtKB-KW"/>
</dbReference>
<keyword evidence="4" id="KW-0874">Quinone</keyword>
<feature type="transmembrane region" description="Helical" evidence="10">
    <location>
        <begin position="6"/>
        <end position="23"/>
    </location>
</feature>
<dbReference type="InterPro" id="IPR044698">
    <property type="entry name" value="VKOR/LTO1"/>
</dbReference>
<gene>
    <name evidence="12" type="ORF">A2846_02660</name>
</gene>
<feature type="transmembrane region" description="Helical" evidence="10">
    <location>
        <begin position="87"/>
        <end position="108"/>
    </location>
</feature>
<dbReference type="Pfam" id="PF07884">
    <property type="entry name" value="VKOR"/>
    <property type="match status" value="1"/>
</dbReference>
<evidence type="ECO:0000256" key="7">
    <source>
        <dbReference type="ARBA" id="ARBA00023136"/>
    </source>
</evidence>
<evidence type="ECO:0000313" key="12">
    <source>
        <dbReference type="EMBL" id="OGE84441.1"/>
    </source>
</evidence>
<dbReference type="PANTHER" id="PTHR34573:SF1">
    <property type="entry name" value="VITAMIN K EPOXIDE REDUCTASE DOMAIN-CONTAINING PROTEIN"/>
    <property type="match status" value="1"/>
</dbReference>
<feature type="transmembrane region" description="Helical" evidence="10">
    <location>
        <begin position="115"/>
        <end position="136"/>
    </location>
</feature>
<feature type="transmembrane region" description="Helical" evidence="10">
    <location>
        <begin position="62"/>
        <end position="81"/>
    </location>
</feature>
<organism evidence="12 13">
    <name type="scientific">Candidatus Doudnabacteria bacterium RIFCSPHIGHO2_01_FULL_49_9</name>
    <dbReference type="NCBI Taxonomy" id="1817827"/>
    <lineage>
        <taxon>Bacteria</taxon>
        <taxon>Candidatus Doudnaibacteriota</taxon>
    </lineage>
</organism>
<keyword evidence="7 10" id="KW-0472">Membrane</keyword>
<dbReference type="InterPro" id="IPR038354">
    <property type="entry name" value="VKOR_sf"/>
</dbReference>
<evidence type="ECO:0000313" key="13">
    <source>
        <dbReference type="Proteomes" id="UP000176339"/>
    </source>
</evidence>
<dbReference type="SMART" id="SM00756">
    <property type="entry name" value="VKc"/>
    <property type="match status" value="1"/>
</dbReference>